<dbReference type="EMBL" id="JALN02000002">
    <property type="protein sequence ID" value="KDE97350.1"/>
    <property type="molecule type" value="Genomic_DNA"/>
</dbReference>
<accession>A0A064CAL5</accession>
<sequence>MSIPAGASQIATTINRPRGAQNAQRRIKRGLYARSVEGDVDAVSVRQRPNHLNCILRQRIDYARSPDPVGGNAARRRNLTDDDLSRTLGKAELHQGEADRASAGDEDGPTRCQPATADSVVRRRDRFNDGSLGETDLIRDAK</sequence>
<evidence type="ECO:0000313" key="2">
    <source>
        <dbReference type="EMBL" id="KDE97350.1"/>
    </source>
</evidence>
<comment type="caution">
    <text evidence="2">The sequence shown here is derived from an EMBL/GenBank/DDBJ whole genome shotgun (WGS) entry which is preliminary data.</text>
</comment>
<dbReference type="AlphaFoldDB" id="A0A064CAL5"/>
<feature type="compositionally biased region" description="Basic and acidic residues" evidence="1">
    <location>
        <begin position="78"/>
        <end position="103"/>
    </location>
</feature>
<feature type="region of interest" description="Disordered" evidence="1">
    <location>
        <begin position="63"/>
        <end position="142"/>
    </location>
</feature>
<organism evidence="2 3">
    <name type="scientific">Mycolicibacterium aromaticivorans JS19b1 = JCM 16368</name>
    <dbReference type="NCBI Taxonomy" id="1440774"/>
    <lineage>
        <taxon>Bacteria</taxon>
        <taxon>Bacillati</taxon>
        <taxon>Actinomycetota</taxon>
        <taxon>Actinomycetes</taxon>
        <taxon>Mycobacteriales</taxon>
        <taxon>Mycobacteriaceae</taxon>
        <taxon>Mycolicibacterium</taxon>
    </lineage>
</organism>
<gene>
    <name evidence="2" type="ORF">Y900_029320</name>
</gene>
<evidence type="ECO:0000313" key="3">
    <source>
        <dbReference type="Proteomes" id="UP000022835"/>
    </source>
</evidence>
<keyword evidence="3" id="KW-1185">Reference proteome</keyword>
<evidence type="ECO:0000256" key="1">
    <source>
        <dbReference type="SAM" id="MobiDB-lite"/>
    </source>
</evidence>
<feature type="region of interest" description="Disordered" evidence="1">
    <location>
        <begin position="1"/>
        <end position="24"/>
    </location>
</feature>
<reference evidence="2" key="1">
    <citation type="submission" date="2014-05" db="EMBL/GenBank/DDBJ databases">
        <title>Genome sequence of Mycobacterium aromaticivorans strain JS19b1T (= DSM 45407T).</title>
        <authorList>
            <person name="Kwak Y."/>
            <person name="Park G.-S."/>
            <person name="Li Q.X."/>
            <person name="Lee S.-E."/>
            <person name="Shin J.-H."/>
        </authorList>
    </citation>
    <scope>NUCLEOTIDE SEQUENCE [LARGE SCALE GENOMIC DNA]</scope>
    <source>
        <strain evidence="2">JS19b1</strain>
    </source>
</reference>
<proteinExistence type="predicted"/>
<dbReference type="STRING" id="1440774.Y900_029320"/>
<dbReference type="Proteomes" id="UP000022835">
    <property type="component" value="Unassembled WGS sequence"/>
</dbReference>
<name>A0A064CAL5_9MYCO</name>
<protein>
    <submittedName>
        <fullName evidence="2">Uncharacterized protein</fullName>
    </submittedName>
</protein>